<comment type="caution">
    <text evidence="5">The sequence shown here is derived from an EMBL/GenBank/DDBJ whole genome shotgun (WGS) entry which is preliminary data.</text>
</comment>
<dbReference type="CDD" id="cd05930">
    <property type="entry name" value="A_NRPS"/>
    <property type="match status" value="1"/>
</dbReference>
<dbReference type="Pfam" id="PF00501">
    <property type="entry name" value="AMP-binding"/>
    <property type="match status" value="1"/>
</dbReference>
<dbReference type="Gene3D" id="1.10.1200.10">
    <property type="entry name" value="ACP-like"/>
    <property type="match status" value="1"/>
</dbReference>
<sequence length="1483" mass="158624">MSNTPAIEDVMALSPLQQGLYSLASLNAGEAGDDPYVIAMAADITGTLDVTLLRRCLTAMLVRHPNLRAGFFRGNLSRPVQVVPSRVDLPWQHVTAPAADVAALEATERARPFVLENGPLIRFLLVEVPQSHWRLVVTAHHIVIDGWSLPLFIGELITLYRSGGDTAALPDAPRPYRDYIGWLAGRDPEASRALWRDHLKGIDAPTLLSPALTSAPPRAGRPAHTEVRMGRAATAALTEAARRRGVTVNTVVQMAWATMLSAMTDRGDVTFGVTVSGRPAELTGVESMVGLFINTVPLRVRLDPAATVGQQTLALQREAAALRDHSYLGHAELRALAGVGELFDTLLVYENFPPGGIVGETEFPAGDAVFHPAALESLSHFPVTIAAHLGDGELVVFVETLDGALGSMPADQLGERLLGTVTRIVADWDRPLRAIDVRLPAETARMAATPAVSPSGGVHTAFADVAALHRDSPAVSWSSGSLTYAELEDAANRVAAGLVLRGVSAETPVAIALPRGPEYVVAMFGVLKAGGVIVPLDPGMPADRIDDILTQTGTSVVLDAAAYPDVIDTDPTQFRPAAVAPDQACYVVFTSGTTGRPKGVIGTHRAVRAYAADHARHVLAPAATRLGRPVRVAHAWSLTFDAAWQPLAALLDGHSVHIVDDAAQRDAEALVGVIRRFGLDMIDTTPSMFGQLTGFGLLSDVPLAVLALGGEAVGVTDWARISAECARTGMAAFNCYGPTETTVEAVVAAVDHHRSPAIGRPTAPTVAHILDSWLRPVPDGVAGELYLSGDQLTRGYLGRAGETAARFVADPVLPGRRMYRTGDVVRRGTDGGLQFLGRSDDQVKIRGFRVEPGEIVAALLQHTSVRAAHVVVRRHGGHRLSAYVVAGRDDIADVRALLLRRLPRYMVPQHIIAVDALPLNSNGKIDESALPTVDPDEDTAHEPDTETESVLAALLCEVLDSARVDVTTDFLDLGLDSIAALSFVQAARRRGVVLRARLMLECANIRELAAAIDEGRHAVAPAAVEPARFGEVAPAPIVDWMLETGGFRRFTQNLLIALPSDITDARLEAVVQALLDRHDMLRSVLSGSVLATRPPGAVPARDILRVVDGPAEELLGVEAVAALERIDPTTGAMLALVRFGGPRPVLLACVHHLATDVVSWYAVLADLAHIADELAVGRTPSQEAEYTTYREFGRLLAERSASAEVTEQRPYWQKVLSGADPLLGRRLPDPATDTWASLRQQNIVVDAAQTRSLLEVLDAAGVEMRDFLLAALTVTVASWRIARGEDARGGALVAVEGHGREDTLVGDGVDTSATLGWFTSVYPVRFGASDCPVDVDLAGREPALARALVRSVTDQLAAVPNRGLDYGLLRYRRRDRELLAAPQPQIEFNYMGRFDLGSDGAGVQGAPWSLVTDPVLNQQLPISSEPHLGLRYTFDVIAVVTPTDNGPQLLTSWRWSELLSTQDDIDHLSALWRGAITTLKGAL</sequence>
<dbReference type="NCBIfam" id="TIGR01733">
    <property type="entry name" value="AA-adenyl-dom"/>
    <property type="match status" value="1"/>
</dbReference>
<name>A0A7I9WLZ3_9MYCO</name>
<evidence type="ECO:0000259" key="4">
    <source>
        <dbReference type="PROSITE" id="PS50075"/>
    </source>
</evidence>
<dbReference type="Pfam" id="PF00668">
    <property type="entry name" value="Condensation"/>
    <property type="match status" value="2"/>
</dbReference>
<dbReference type="Gene3D" id="2.30.38.10">
    <property type="entry name" value="Luciferase, Domain 3"/>
    <property type="match status" value="1"/>
</dbReference>
<keyword evidence="6" id="KW-1185">Reference proteome</keyword>
<dbReference type="Gene3D" id="3.30.559.30">
    <property type="entry name" value="Nonribosomal peptide synthetase, condensation domain"/>
    <property type="match status" value="2"/>
</dbReference>
<dbReference type="InterPro" id="IPR023213">
    <property type="entry name" value="CAT-like_dom_sf"/>
</dbReference>
<dbReference type="EMBL" id="BLKT01000003">
    <property type="protein sequence ID" value="GFG58378.1"/>
    <property type="molecule type" value="Genomic_DNA"/>
</dbReference>
<organism evidence="5 6">
    <name type="scientific">Mycolicibacterium murale</name>
    <dbReference type="NCBI Taxonomy" id="182220"/>
    <lineage>
        <taxon>Bacteria</taxon>
        <taxon>Bacillati</taxon>
        <taxon>Actinomycetota</taxon>
        <taxon>Actinomycetes</taxon>
        <taxon>Mycobacteriales</taxon>
        <taxon>Mycobacteriaceae</taxon>
        <taxon>Mycolicibacterium</taxon>
    </lineage>
</organism>
<dbReference type="InterPro" id="IPR000873">
    <property type="entry name" value="AMP-dep_synth/lig_dom"/>
</dbReference>
<dbReference type="InterPro" id="IPR010071">
    <property type="entry name" value="AA_adenyl_dom"/>
</dbReference>
<reference evidence="5 6" key="1">
    <citation type="journal article" date="2019" name="Emerg. Microbes Infect.">
        <title>Comprehensive subspecies identification of 175 nontuberculous mycobacteria species based on 7547 genomic profiles.</title>
        <authorList>
            <person name="Matsumoto Y."/>
            <person name="Kinjo T."/>
            <person name="Motooka D."/>
            <person name="Nabeya D."/>
            <person name="Jung N."/>
            <person name="Uechi K."/>
            <person name="Horii T."/>
            <person name="Iida T."/>
            <person name="Fujita J."/>
            <person name="Nakamura S."/>
        </authorList>
    </citation>
    <scope>NUCLEOTIDE SEQUENCE [LARGE SCALE GENOMIC DNA]</scope>
    <source>
        <strain evidence="5 6">JCM 13392</strain>
    </source>
</reference>
<dbReference type="InterPro" id="IPR045851">
    <property type="entry name" value="AMP-bd_C_sf"/>
</dbReference>
<feature type="domain" description="Carrier" evidence="4">
    <location>
        <begin position="942"/>
        <end position="1016"/>
    </location>
</feature>
<dbReference type="PROSITE" id="PS00455">
    <property type="entry name" value="AMP_BINDING"/>
    <property type="match status" value="1"/>
</dbReference>
<dbReference type="SMART" id="SM00823">
    <property type="entry name" value="PKS_PP"/>
    <property type="match status" value="1"/>
</dbReference>
<evidence type="ECO:0000256" key="3">
    <source>
        <dbReference type="ARBA" id="ARBA00022553"/>
    </source>
</evidence>
<dbReference type="SUPFAM" id="SSF56801">
    <property type="entry name" value="Acetyl-CoA synthetase-like"/>
    <property type="match status" value="1"/>
</dbReference>
<dbReference type="PANTHER" id="PTHR45527">
    <property type="entry name" value="NONRIBOSOMAL PEPTIDE SYNTHETASE"/>
    <property type="match status" value="1"/>
</dbReference>
<dbReference type="SUPFAM" id="SSF47336">
    <property type="entry name" value="ACP-like"/>
    <property type="match status" value="1"/>
</dbReference>
<dbReference type="Gene3D" id="3.40.50.980">
    <property type="match status" value="2"/>
</dbReference>
<evidence type="ECO:0000256" key="1">
    <source>
        <dbReference type="ARBA" id="ARBA00001957"/>
    </source>
</evidence>
<protein>
    <submittedName>
        <fullName evidence="5">Non-ribosomal peptide synthetase</fullName>
    </submittedName>
</protein>
<dbReference type="Pfam" id="PF00550">
    <property type="entry name" value="PP-binding"/>
    <property type="match status" value="1"/>
</dbReference>
<dbReference type="InterPro" id="IPR025110">
    <property type="entry name" value="AMP-bd_C"/>
</dbReference>
<dbReference type="GO" id="GO:0008610">
    <property type="term" value="P:lipid biosynthetic process"/>
    <property type="evidence" value="ECO:0007669"/>
    <property type="project" value="UniProtKB-ARBA"/>
</dbReference>
<comment type="cofactor">
    <cofactor evidence="1">
        <name>pantetheine 4'-phosphate</name>
        <dbReference type="ChEBI" id="CHEBI:47942"/>
    </cofactor>
</comment>
<dbReference type="Pfam" id="PF13193">
    <property type="entry name" value="AMP-binding_C"/>
    <property type="match status" value="1"/>
</dbReference>
<dbReference type="GO" id="GO:0003824">
    <property type="term" value="F:catalytic activity"/>
    <property type="evidence" value="ECO:0007669"/>
    <property type="project" value="InterPro"/>
</dbReference>
<dbReference type="InterPro" id="IPR009081">
    <property type="entry name" value="PP-bd_ACP"/>
</dbReference>
<dbReference type="InterPro" id="IPR020845">
    <property type="entry name" value="AMP-binding_CS"/>
</dbReference>
<dbReference type="InterPro" id="IPR036736">
    <property type="entry name" value="ACP-like_sf"/>
</dbReference>
<dbReference type="UniPathway" id="UPA00011"/>
<dbReference type="Gene3D" id="3.30.559.10">
    <property type="entry name" value="Chloramphenicol acetyltransferase-like domain"/>
    <property type="match status" value="2"/>
</dbReference>
<proteinExistence type="predicted"/>
<evidence type="ECO:0000313" key="6">
    <source>
        <dbReference type="Proteomes" id="UP000465241"/>
    </source>
</evidence>
<dbReference type="SUPFAM" id="SSF52777">
    <property type="entry name" value="CoA-dependent acyltransferases"/>
    <property type="match status" value="4"/>
</dbReference>
<dbReference type="SMART" id="SM01294">
    <property type="entry name" value="PKS_PP_betabranch"/>
    <property type="match status" value="1"/>
</dbReference>
<dbReference type="GO" id="GO:0005829">
    <property type="term" value="C:cytosol"/>
    <property type="evidence" value="ECO:0007669"/>
    <property type="project" value="TreeGrafter"/>
</dbReference>
<evidence type="ECO:0000256" key="2">
    <source>
        <dbReference type="ARBA" id="ARBA00022450"/>
    </source>
</evidence>
<dbReference type="PANTHER" id="PTHR45527:SF1">
    <property type="entry name" value="FATTY ACID SYNTHASE"/>
    <property type="match status" value="1"/>
</dbReference>
<evidence type="ECO:0000313" key="5">
    <source>
        <dbReference type="EMBL" id="GFG58378.1"/>
    </source>
</evidence>
<gene>
    <name evidence="5" type="ORF">MMUR_25140</name>
</gene>
<keyword evidence="2" id="KW-0596">Phosphopantetheine</keyword>
<dbReference type="InterPro" id="IPR001242">
    <property type="entry name" value="Condensation_dom"/>
</dbReference>
<keyword evidence="3" id="KW-0597">Phosphoprotein</keyword>
<dbReference type="GO" id="GO:0044550">
    <property type="term" value="P:secondary metabolite biosynthetic process"/>
    <property type="evidence" value="ECO:0007669"/>
    <property type="project" value="TreeGrafter"/>
</dbReference>
<accession>A0A7I9WLZ3</accession>
<dbReference type="Gene3D" id="3.30.300.30">
    <property type="match status" value="1"/>
</dbReference>
<dbReference type="GO" id="GO:0031177">
    <property type="term" value="F:phosphopantetheine binding"/>
    <property type="evidence" value="ECO:0007669"/>
    <property type="project" value="InterPro"/>
</dbReference>
<dbReference type="PROSITE" id="PS50075">
    <property type="entry name" value="CARRIER"/>
    <property type="match status" value="1"/>
</dbReference>
<dbReference type="Proteomes" id="UP000465241">
    <property type="component" value="Unassembled WGS sequence"/>
</dbReference>
<dbReference type="GO" id="GO:0043041">
    <property type="term" value="P:amino acid activation for nonribosomal peptide biosynthetic process"/>
    <property type="evidence" value="ECO:0007669"/>
    <property type="project" value="TreeGrafter"/>
</dbReference>
<dbReference type="InterPro" id="IPR020806">
    <property type="entry name" value="PKS_PP-bd"/>
</dbReference>